<evidence type="ECO:0000256" key="2">
    <source>
        <dbReference type="SAM" id="MobiDB-lite"/>
    </source>
</evidence>
<reference evidence="3" key="1">
    <citation type="submission" date="2021-02" db="EMBL/GenBank/DDBJ databases">
        <authorList>
            <person name="Nowell W R."/>
        </authorList>
    </citation>
    <scope>NUCLEOTIDE SEQUENCE</scope>
</reference>
<feature type="coiled-coil region" evidence="1">
    <location>
        <begin position="145"/>
        <end position="172"/>
    </location>
</feature>
<dbReference type="Proteomes" id="UP000681722">
    <property type="component" value="Unassembled WGS sequence"/>
</dbReference>
<feature type="compositionally biased region" description="Polar residues" evidence="2">
    <location>
        <begin position="1"/>
        <end position="18"/>
    </location>
</feature>
<evidence type="ECO:0000313" key="5">
    <source>
        <dbReference type="Proteomes" id="UP000663829"/>
    </source>
</evidence>
<dbReference type="Proteomes" id="UP000663829">
    <property type="component" value="Unassembled WGS sequence"/>
</dbReference>
<keyword evidence="1" id="KW-0175">Coiled coil</keyword>
<keyword evidence="5" id="KW-1185">Reference proteome</keyword>
<feature type="region of interest" description="Disordered" evidence="2">
    <location>
        <begin position="228"/>
        <end position="289"/>
    </location>
</feature>
<protein>
    <submittedName>
        <fullName evidence="3">Uncharacterized protein</fullName>
    </submittedName>
</protein>
<feature type="compositionally biased region" description="Polar residues" evidence="2">
    <location>
        <begin position="265"/>
        <end position="275"/>
    </location>
</feature>
<comment type="caution">
    <text evidence="3">The sequence shown here is derived from an EMBL/GenBank/DDBJ whole genome shotgun (WGS) entry which is preliminary data.</text>
</comment>
<dbReference type="EMBL" id="CAJNOQ010012325">
    <property type="protein sequence ID" value="CAF1297444.1"/>
    <property type="molecule type" value="Genomic_DNA"/>
</dbReference>
<organism evidence="3 5">
    <name type="scientific">Didymodactylos carnosus</name>
    <dbReference type="NCBI Taxonomy" id="1234261"/>
    <lineage>
        <taxon>Eukaryota</taxon>
        <taxon>Metazoa</taxon>
        <taxon>Spiralia</taxon>
        <taxon>Gnathifera</taxon>
        <taxon>Rotifera</taxon>
        <taxon>Eurotatoria</taxon>
        <taxon>Bdelloidea</taxon>
        <taxon>Philodinida</taxon>
        <taxon>Philodinidae</taxon>
        <taxon>Didymodactylos</taxon>
    </lineage>
</organism>
<dbReference type="EMBL" id="CAJOBC010035718">
    <property type="protein sequence ID" value="CAF4114769.1"/>
    <property type="molecule type" value="Genomic_DNA"/>
</dbReference>
<name>A0A815D6T3_9BILA</name>
<evidence type="ECO:0000313" key="4">
    <source>
        <dbReference type="EMBL" id="CAF4114769.1"/>
    </source>
</evidence>
<gene>
    <name evidence="3" type="ORF">GPM918_LOCUS28349</name>
    <name evidence="4" type="ORF">SRO942_LOCUS28847</name>
</gene>
<sequence length="521" mass="60080">FDEQRLQPQSQFNYTQNKRQQRHPYISNYGKYPSSTSQNTNKFMYSNGKKFRKHQSSPMCSGNNKRNDFYHSTRAIPSDRNNTNINDNEQNTIKNEEKIKQINAKSEPLLLQFPSCENNNHQFIKRESEQTIIQDRNEKNSKCGKDLLETELNRQKAKLISIEEKKKQLQQQPSSTLNKKKILTKKSSIIPGIDEVGGKRINISNERTTRLSTSIPLVKSINSDNKLMTRQKHQQQNSLASDTTTTSSTVKSLKSTTTSQSTMSAKNVQSSSTSNIRKRPLSSTQSISTLTTDRKKALLQARISVKQSPQQGLLLCPRSQQDTNENELPKEKEVIKQQKSNINLKVETKRKIKKLIDNEQFDNEKQTEIDNDTLRSSDTLLINSSVTSTNIDSLDEIPPLSSTILIEENNISESCTTDLILDPILYQEMKATQKQWQQYMMQTMEHELHLFNSTKTSSSSSLSSTKHRRKIIATTNDSLYQQSRTKEFYDQYEQLYSFSGFEHWHPNFQYQQTIADISQFD</sequence>
<accession>A0A815D6T3</accession>
<proteinExistence type="predicted"/>
<feature type="non-terminal residue" evidence="3">
    <location>
        <position position="1"/>
    </location>
</feature>
<evidence type="ECO:0000313" key="3">
    <source>
        <dbReference type="EMBL" id="CAF1297444.1"/>
    </source>
</evidence>
<evidence type="ECO:0000256" key="1">
    <source>
        <dbReference type="SAM" id="Coils"/>
    </source>
</evidence>
<feature type="region of interest" description="Disordered" evidence="2">
    <location>
        <begin position="1"/>
        <end position="40"/>
    </location>
</feature>
<feature type="compositionally biased region" description="Low complexity" evidence="2">
    <location>
        <begin position="238"/>
        <end position="264"/>
    </location>
</feature>
<dbReference type="AlphaFoldDB" id="A0A815D6T3"/>